<dbReference type="Pfam" id="PF00989">
    <property type="entry name" value="PAS"/>
    <property type="match status" value="2"/>
</dbReference>
<dbReference type="SMART" id="SM00065">
    <property type="entry name" value="GAF"/>
    <property type="match status" value="1"/>
</dbReference>
<dbReference type="STRING" id="3847.A0A0R0HSY5"/>
<dbReference type="InterPro" id="IPR029016">
    <property type="entry name" value="GAF-like_dom_sf"/>
</dbReference>
<dbReference type="InterPro" id="IPR001294">
    <property type="entry name" value="Phytochrome"/>
</dbReference>
<dbReference type="OrthoDB" id="2015534at2759"/>
<dbReference type="Proteomes" id="UP000008827">
    <property type="component" value="Chromosome 10"/>
</dbReference>
<feature type="domain" description="PAS" evidence="14">
    <location>
        <begin position="684"/>
        <end position="754"/>
    </location>
</feature>
<dbReference type="SMART" id="SM00387">
    <property type="entry name" value="HATPase_c"/>
    <property type="match status" value="1"/>
</dbReference>
<reference evidence="16" key="2">
    <citation type="submission" date="2018-02" db="UniProtKB">
        <authorList>
            <consortium name="EnsemblPlants"/>
        </authorList>
    </citation>
    <scope>IDENTIFICATION</scope>
    <source>
        <strain evidence="16">Williams 82</strain>
    </source>
</reference>
<evidence type="ECO:0000313" key="16">
    <source>
        <dbReference type="EnsemblPlants" id="KRH33709"/>
    </source>
</evidence>
<accession>A0A0R0HSY5</accession>
<feature type="domain" description="PAS" evidence="14">
    <location>
        <begin position="817"/>
        <end position="869"/>
    </location>
</feature>
<dbReference type="Gene3D" id="3.30.450.270">
    <property type="match status" value="1"/>
</dbReference>
<keyword evidence="11" id="KW-1133">Transmembrane helix</keyword>
<dbReference type="InterPro" id="IPR016132">
    <property type="entry name" value="Phyto_chromo_attachment"/>
</dbReference>
<dbReference type="GO" id="GO:0000155">
    <property type="term" value="F:phosphorelay sensor kinase activity"/>
    <property type="evidence" value="ECO:0007669"/>
    <property type="project" value="InterPro"/>
</dbReference>
<dbReference type="Pfam" id="PF00512">
    <property type="entry name" value="HisKA"/>
    <property type="match status" value="1"/>
</dbReference>
<dbReference type="Pfam" id="PF00360">
    <property type="entry name" value="PHY"/>
    <property type="match status" value="1"/>
</dbReference>
<dbReference type="InterPro" id="IPR003594">
    <property type="entry name" value="HATPase_dom"/>
</dbReference>
<evidence type="ECO:0000256" key="4">
    <source>
        <dbReference type="ARBA" id="ARBA00022606"/>
    </source>
</evidence>
<keyword evidence="9" id="KW-0607">Phytochrome signaling pathway</keyword>
<name>A0A0R0HSY5_SOYBN</name>
<dbReference type="InterPro" id="IPR012129">
    <property type="entry name" value="Phytochrome_A-E"/>
</dbReference>
<comment type="PTM">
    <text evidence="10">Contains one covalently linked phytochromobilin chromophore.</text>
</comment>
<evidence type="ECO:0000259" key="13">
    <source>
        <dbReference type="PROSITE" id="PS50109"/>
    </source>
</evidence>
<evidence type="ECO:0000256" key="8">
    <source>
        <dbReference type="ARBA" id="ARBA00023170"/>
    </source>
</evidence>
<dbReference type="Gene3D" id="3.30.450.20">
    <property type="entry name" value="PAS domain"/>
    <property type="match status" value="3"/>
</dbReference>
<dbReference type="InterPro" id="IPR013515">
    <property type="entry name" value="Phytochrome_cen-reg"/>
</dbReference>
<dbReference type="PANTHER" id="PTHR47876:SF3">
    <property type="entry name" value="PHYTOCHROME 1"/>
    <property type="match status" value="1"/>
</dbReference>
<evidence type="ECO:0000313" key="17">
    <source>
        <dbReference type="Proteomes" id="UP000008827"/>
    </source>
</evidence>
<dbReference type="GeneID" id="547810"/>
<feature type="binding site" description="covalent" evidence="10">
    <location>
        <position position="383"/>
    </location>
    <ligand>
        <name>phytochromobilin</name>
        <dbReference type="ChEBI" id="CHEBI:189064"/>
    </ligand>
</feature>
<dbReference type="PROSITE" id="PS50046">
    <property type="entry name" value="PHYTOCHROME_2"/>
    <property type="match status" value="1"/>
</dbReference>
<dbReference type="GO" id="GO:0017007">
    <property type="term" value="P:protein-bilin linkage"/>
    <property type="evidence" value="ECO:0007669"/>
    <property type="project" value="UniProtKB-ARBA"/>
</dbReference>
<dbReference type="FunCoup" id="A0A0R0HSY5">
    <property type="interactions" value="236"/>
</dbReference>
<feature type="transmembrane region" description="Helical" evidence="11">
    <location>
        <begin position="31"/>
        <end position="52"/>
    </location>
</feature>
<dbReference type="EMBL" id="CM000843">
    <property type="protein sequence ID" value="KRH33709.1"/>
    <property type="molecule type" value="Genomic_DNA"/>
</dbReference>
<dbReference type="GO" id="GO:0009881">
    <property type="term" value="F:photoreceptor activity"/>
    <property type="evidence" value="ECO:0007669"/>
    <property type="project" value="UniProtKB-KW"/>
</dbReference>
<dbReference type="InterPro" id="IPR013767">
    <property type="entry name" value="PAS_fold"/>
</dbReference>
<dbReference type="PROSITE" id="PS50109">
    <property type="entry name" value="HIS_KIN"/>
    <property type="match status" value="1"/>
</dbReference>
<keyword evidence="11" id="KW-0812">Transmembrane</keyword>
<evidence type="ECO:0000259" key="14">
    <source>
        <dbReference type="PROSITE" id="PS50112"/>
    </source>
</evidence>
<protein>
    <submittedName>
        <fullName evidence="16">Phytochrome A</fullName>
    </submittedName>
</protein>
<dbReference type="EnsemblPlants" id="KRH33709">
    <property type="protein sequence ID" value="KRH33709"/>
    <property type="gene ID" value="GLYMA_10G141400"/>
</dbReference>
<reference evidence="15 16" key="1">
    <citation type="journal article" date="2010" name="Nature">
        <title>Genome sequence of the palaeopolyploid soybean.</title>
        <authorList>
            <person name="Schmutz J."/>
            <person name="Cannon S.B."/>
            <person name="Schlueter J."/>
            <person name="Ma J."/>
            <person name="Mitros T."/>
            <person name="Nelson W."/>
            <person name="Hyten D.L."/>
            <person name="Song Q."/>
            <person name="Thelen J.J."/>
            <person name="Cheng J."/>
            <person name="Xu D."/>
            <person name="Hellsten U."/>
            <person name="May G.D."/>
            <person name="Yu Y."/>
            <person name="Sakurai T."/>
            <person name="Umezawa T."/>
            <person name="Bhattacharyya M.K."/>
            <person name="Sandhu D."/>
            <person name="Valliyodan B."/>
            <person name="Lindquist E."/>
            <person name="Peto M."/>
            <person name="Grant D."/>
            <person name="Shu S."/>
            <person name="Goodstein D."/>
            <person name="Barry K."/>
            <person name="Futrell-Griggs M."/>
            <person name="Abernathy B."/>
            <person name="Du J."/>
            <person name="Tian Z."/>
            <person name="Zhu L."/>
            <person name="Gill N."/>
            <person name="Joshi T."/>
            <person name="Libault M."/>
            <person name="Sethuraman A."/>
            <person name="Zhang X.-C."/>
            <person name="Shinozaki K."/>
            <person name="Nguyen H.T."/>
            <person name="Wing R.A."/>
            <person name="Cregan P."/>
            <person name="Specht J."/>
            <person name="Grimwood J."/>
            <person name="Rokhsar D."/>
            <person name="Stacey G."/>
            <person name="Shoemaker R.C."/>
            <person name="Jackson S.A."/>
        </authorList>
    </citation>
    <scope>NUCLEOTIDE SEQUENCE [LARGE SCALE GENOMIC DNA]</scope>
    <source>
        <strain evidence="16">cv. Williams 82</strain>
        <tissue evidence="15">Callus</tissue>
    </source>
</reference>
<comment type="function">
    <text evidence="1">Regulatory photoreceptor which exists in two forms that are reversibly interconvertible by light: the Pr form that absorbs maximally in the red region of the spectrum and the Pfr form that absorbs maximally in the far-red region. Photoconversion of Pr to Pfr induces an array of morphogenic responses, whereas reconversion of Pfr to Pr cancels the induction of those responses. Pfr controls the expression of a number of nuclear genes including those encoding the small subunit of ribulose-bisphosphate carboxylase, chlorophyll A/B binding protein, protochlorophyllide reductase, rRNA, etc. It also controls the expression of its own gene(s) in a negative feedback fashion.</text>
</comment>
<dbReference type="NCBIfam" id="TIGR00229">
    <property type="entry name" value="sensory_box"/>
    <property type="match status" value="1"/>
</dbReference>
<dbReference type="SUPFAM" id="SSF55785">
    <property type="entry name" value="PYP-like sensor domain (PAS domain)"/>
    <property type="match status" value="3"/>
</dbReference>
<feature type="domain" description="Phytochrome chromophore attachment site" evidence="12">
    <location>
        <begin position="278"/>
        <end position="450"/>
    </location>
</feature>
<evidence type="ECO:0000256" key="11">
    <source>
        <dbReference type="SAM" id="Phobius"/>
    </source>
</evidence>
<dbReference type="PIRSF" id="PIRSF000084">
    <property type="entry name" value="Phytochrome"/>
    <property type="match status" value="1"/>
</dbReference>
<dbReference type="SMART" id="SM00388">
    <property type="entry name" value="HisKA"/>
    <property type="match status" value="1"/>
</dbReference>
<dbReference type="InterPro" id="IPR013516">
    <property type="entry name" value="Phyto_chromo_BS"/>
</dbReference>
<evidence type="ECO:0000256" key="9">
    <source>
        <dbReference type="ARBA" id="ARBA00084091"/>
    </source>
</evidence>
<dbReference type="SMR" id="A0A0R0HSY5"/>
<keyword evidence="8" id="KW-0675">Receptor</keyword>
<keyword evidence="6" id="KW-0805">Transcription regulation</keyword>
<keyword evidence="7" id="KW-0804">Transcription</keyword>
<evidence type="ECO:0000256" key="7">
    <source>
        <dbReference type="ARBA" id="ARBA00023163"/>
    </source>
</evidence>
<feature type="domain" description="Histidine kinase" evidence="13">
    <location>
        <begin position="968"/>
        <end position="1187"/>
    </location>
</feature>
<dbReference type="PROSITE" id="PS50112">
    <property type="entry name" value="PAS"/>
    <property type="match status" value="2"/>
</dbReference>
<dbReference type="GO" id="GO:0005634">
    <property type="term" value="C:nucleus"/>
    <property type="evidence" value="ECO:0000318"/>
    <property type="project" value="GO_Central"/>
</dbReference>
<dbReference type="InterPro" id="IPR035965">
    <property type="entry name" value="PAS-like_dom_sf"/>
</dbReference>
<dbReference type="PROSITE" id="PS00245">
    <property type="entry name" value="PHYTOCHROME_1"/>
    <property type="match status" value="1"/>
</dbReference>
<evidence type="ECO:0000256" key="3">
    <source>
        <dbReference type="ARBA" id="ARBA00022543"/>
    </source>
</evidence>
<dbReference type="SMART" id="SM00091">
    <property type="entry name" value="PAS"/>
    <property type="match status" value="2"/>
</dbReference>
<gene>
    <name evidence="16" type="primary">PHYA</name>
    <name evidence="15" type="ORF">GLYMA_10G141400</name>
</gene>
<dbReference type="CDD" id="cd00130">
    <property type="entry name" value="PAS"/>
    <property type="match status" value="2"/>
</dbReference>
<dbReference type="InterPro" id="IPR003018">
    <property type="entry name" value="GAF"/>
</dbReference>
<dbReference type="Pfam" id="PF02518">
    <property type="entry name" value="HATPase_c"/>
    <property type="match status" value="1"/>
</dbReference>
<dbReference type="InterPro" id="IPR005467">
    <property type="entry name" value="His_kinase_dom"/>
</dbReference>
<evidence type="ECO:0000256" key="5">
    <source>
        <dbReference type="ARBA" id="ARBA00022991"/>
    </source>
</evidence>
<dbReference type="AlphaFoldDB" id="A0A0R0HSY5"/>
<dbReference type="FunFam" id="3.30.450.270:FF:000001">
    <property type="entry name" value="Phytochrome"/>
    <property type="match status" value="1"/>
</dbReference>
<keyword evidence="4" id="KW-0716">Sensory transduction</keyword>
<comment type="similarity">
    <text evidence="2">Belongs to the phytochrome family.</text>
</comment>
<dbReference type="SUPFAM" id="SSF55781">
    <property type="entry name" value="GAF domain-like"/>
    <property type="match status" value="2"/>
</dbReference>
<dbReference type="PANTHER" id="PTHR47876">
    <property type="entry name" value="OS08G0260000 PROTEIN"/>
    <property type="match status" value="1"/>
</dbReference>
<dbReference type="InterPro" id="IPR036890">
    <property type="entry name" value="HATPase_C_sf"/>
</dbReference>
<dbReference type="Pfam" id="PF01590">
    <property type="entry name" value="GAF"/>
    <property type="match status" value="1"/>
</dbReference>
<evidence type="ECO:0000256" key="10">
    <source>
        <dbReference type="PIRSR" id="PIRSR000084-50"/>
    </source>
</evidence>
<dbReference type="InterPro" id="IPR003661">
    <property type="entry name" value="HisK_dim/P_dom"/>
</dbReference>
<dbReference type="RefSeq" id="XP_006588502.1">
    <property type="nucleotide sequence ID" value="XM_006588439.4"/>
</dbReference>
<dbReference type="SUPFAM" id="SSF55874">
    <property type="entry name" value="ATPase domain of HSP90 chaperone/DNA topoisomerase II/histidine kinase"/>
    <property type="match status" value="1"/>
</dbReference>
<evidence type="ECO:0000259" key="12">
    <source>
        <dbReference type="PROSITE" id="PS50046"/>
    </source>
</evidence>
<reference evidence="15" key="3">
    <citation type="submission" date="2018-07" db="EMBL/GenBank/DDBJ databases">
        <title>WGS assembly of Glycine max.</title>
        <authorList>
            <person name="Schmutz J."/>
            <person name="Cannon S."/>
            <person name="Schlueter J."/>
            <person name="Ma J."/>
            <person name="Mitros T."/>
            <person name="Nelson W."/>
            <person name="Hyten D."/>
            <person name="Song Q."/>
            <person name="Thelen J."/>
            <person name="Cheng J."/>
            <person name="Xu D."/>
            <person name="Hellsten U."/>
            <person name="May G."/>
            <person name="Yu Y."/>
            <person name="Sakurai T."/>
            <person name="Umezawa T."/>
            <person name="Bhattacharyya M."/>
            <person name="Sandhu D."/>
            <person name="Valliyodan B."/>
            <person name="Lindquist E."/>
            <person name="Peto M."/>
            <person name="Grant D."/>
            <person name="Shu S."/>
            <person name="Goodstein D."/>
            <person name="Barry K."/>
            <person name="Futrell-Griggs M."/>
            <person name="Abernathy B."/>
            <person name="Du J."/>
            <person name="Tian Z."/>
            <person name="Zhu L."/>
            <person name="Gill N."/>
            <person name="Joshi T."/>
            <person name="Libault M."/>
            <person name="Sethuraman A."/>
            <person name="Zhang X."/>
            <person name="Shinozaki K."/>
            <person name="Nguyen H."/>
            <person name="Wing R."/>
            <person name="Cregan P."/>
            <person name="Specht J."/>
            <person name="Grimwood J."/>
            <person name="Rokhsar D."/>
            <person name="Stacey G."/>
            <person name="Shoemaker R."/>
            <person name="Jackson S."/>
        </authorList>
    </citation>
    <scope>NUCLEOTIDE SEQUENCE</scope>
    <source>
        <tissue evidence="15">Callus</tissue>
    </source>
</reference>
<sequence length="1191" mass="132230">MPWWSLVTLTVVVVSLKKTRGGWVPWLLLLPTPLFFILTLSLIASFPLFPLFRFQVQFGVKMSTSRPSQSSSNSRRSRHSARMAQATVDAKIHATFEESGSSFDYSSSVRVSGTADGVNQPRSDKVTTAYLNHMQRGKMIQPFGCLLAIDEKTCKVIAYSENAPEMLTMVSHAVPSVGDHPALGIGTDIKTLFTAPSVSGLQKALGCADVSLLNPILVHCKTSGKPFYAIVHRVTGSLIVDFEPVKPYEVPMTAAGALQSYKLAAKAITRLQSLPSGNMERLCDTMVQEVFELTGYDRVMAYKFHEDDHGEVIAEITKPGLEPYLGLHYPATDIPQASRFLFRKNKVRMIVDCHAKHVRVLQDEKLQFDLILCGSTLRAPHSCHAQYMANMDSIASLVLAVVVNDNEEDGDTDAVQPQKRERLWGLVVCHNTTPRFVPFPLRYACEFLAQVFAVHVHKEIELEYQIIEKNILRTQALLCMLMRDAPLGIVSESPNIMDLVKCDGAALIYRNKVWRLGVTPSEPQIREIALWLSEYHMDSTGFSTDSLFDAGFPSALSLGDVVCGMASVRVTAKDMVFWFRSHTAAEIRWGGAKHEAGEKDDSRRMHPRSSFKAFLEVVKARSLPWKEYEMDAIHSLQIILRNAFKEDTESLDLNAKAINTRLSDLKIEGINDLKIERMQELEAVTSEIVRLIDTATVPILAVDVDGLVNGWNIKIAELTGLPIGEATGKHLLTLVEDSSTDRVKKMLNLALLGEEEKNVQFEIKTHGSKMDSGPISLVVNACASRDLRDNVVGVCFVAHDITAQKNVMDKFIRIEGDYKAIVQNRNPLIPPIFGTDEFGWCCEWNPAMMKLTGWKREEVMDKMLLGEIFGTQMAACRLKNQEAFVNLGVVLNKAMTGSETEKVPFGFFARNGKYVECLLSVSKKLDVEGLVTGVFCFLQLASPELQQALHIQRLSEQTASKRLNALSYMKRQIRNPLCGIVFSRKMLEGTDLGTEQKQLLRTSAQCQQQLSKILDDSDLDTIIDGYLDLEMAEFTLHEVLVTSLSQVMTKSNGKSIRIVNDVAGHIMMETLYGDSLRLQQVLADFLLISINFTPNGGQVVVAGSLTKEQLGKSVHLVKLELSITHGGSGVPEVLLNQMFGNNGLESEEGISLLISRKLLKLMNGDVRYLREAGKSAFILSAELAAAHNLKA</sequence>
<dbReference type="GO" id="GO:0009585">
    <property type="term" value="P:red, far-red light phototransduction"/>
    <property type="evidence" value="ECO:0007669"/>
    <property type="project" value="UniProtKB-KW"/>
</dbReference>
<evidence type="ECO:0000256" key="1">
    <source>
        <dbReference type="ARBA" id="ARBA00002479"/>
    </source>
</evidence>
<dbReference type="GO" id="GO:0042803">
    <property type="term" value="F:protein homodimerization activity"/>
    <property type="evidence" value="ECO:0007669"/>
    <property type="project" value="InterPro"/>
</dbReference>
<dbReference type="Gene3D" id="3.30.450.40">
    <property type="match status" value="1"/>
</dbReference>
<evidence type="ECO:0000256" key="6">
    <source>
        <dbReference type="ARBA" id="ARBA00023015"/>
    </source>
</evidence>
<dbReference type="Gramene" id="KRH33709">
    <property type="protein sequence ID" value="KRH33709"/>
    <property type="gene ID" value="GLYMA_10G141400"/>
</dbReference>
<dbReference type="InterPro" id="IPR013654">
    <property type="entry name" value="PAS_2"/>
</dbReference>
<keyword evidence="17" id="KW-1185">Reference proteome</keyword>
<dbReference type="GO" id="GO:0009584">
    <property type="term" value="P:detection of visible light"/>
    <property type="evidence" value="ECO:0007669"/>
    <property type="project" value="InterPro"/>
</dbReference>
<keyword evidence="3" id="KW-0600">Photoreceptor protein</keyword>
<evidence type="ECO:0000256" key="2">
    <source>
        <dbReference type="ARBA" id="ARBA00008235"/>
    </source>
</evidence>
<evidence type="ECO:0000313" key="15">
    <source>
        <dbReference type="EMBL" id="KRH33709.1"/>
    </source>
</evidence>
<keyword evidence="5 10" id="KW-0157">Chromophore</keyword>
<organism evidence="15">
    <name type="scientific">Glycine max</name>
    <name type="common">Soybean</name>
    <name type="synonym">Glycine hispida</name>
    <dbReference type="NCBI Taxonomy" id="3847"/>
    <lineage>
        <taxon>Eukaryota</taxon>
        <taxon>Viridiplantae</taxon>
        <taxon>Streptophyta</taxon>
        <taxon>Embryophyta</taxon>
        <taxon>Tracheophyta</taxon>
        <taxon>Spermatophyta</taxon>
        <taxon>Magnoliopsida</taxon>
        <taxon>eudicotyledons</taxon>
        <taxon>Gunneridae</taxon>
        <taxon>Pentapetalae</taxon>
        <taxon>rosids</taxon>
        <taxon>fabids</taxon>
        <taxon>Fabales</taxon>
        <taxon>Fabaceae</taxon>
        <taxon>Papilionoideae</taxon>
        <taxon>50 kb inversion clade</taxon>
        <taxon>NPAAA clade</taxon>
        <taxon>indigoferoid/millettioid clade</taxon>
        <taxon>Phaseoleae</taxon>
        <taxon>Glycine</taxon>
        <taxon>Glycine subgen. Soja</taxon>
    </lineage>
</organism>
<dbReference type="Gene3D" id="3.30.565.10">
    <property type="entry name" value="Histidine kinase-like ATPase, C-terminal domain"/>
    <property type="match status" value="1"/>
</dbReference>
<proteinExistence type="inferred from homology"/>
<dbReference type="InterPro" id="IPR000014">
    <property type="entry name" value="PAS"/>
</dbReference>
<dbReference type="GO" id="GO:0006355">
    <property type="term" value="P:regulation of DNA-templated transcription"/>
    <property type="evidence" value="ECO:0007669"/>
    <property type="project" value="InterPro"/>
</dbReference>
<keyword evidence="11" id="KW-0472">Membrane</keyword>
<dbReference type="PRINTS" id="PR01033">
    <property type="entry name" value="PHYTOCHROME"/>
</dbReference>
<dbReference type="InterPro" id="IPR043150">
    <property type="entry name" value="Phytochrome_PHY_sf"/>
</dbReference>
<dbReference type="ExpressionAtlas" id="A0A0R0HSY5">
    <property type="expression patterns" value="baseline and differential"/>
</dbReference>
<dbReference type="Pfam" id="PF08446">
    <property type="entry name" value="PAS_2"/>
    <property type="match status" value="1"/>
</dbReference>